<evidence type="ECO:0000313" key="4">
    <source>
        <dbReference type="Proteomes" id="UP000271031"/>
    </source>
</evidence>
<dbReference type="Gene3D" id="3.60.110.10">
    <property type="entry name" value="Carbon-nitrogen hydrolase"/>
    <property type="match status" value="1"/>
</dbReference>
<organism evidence="3 4">
    <name type="scientific">Brevibacillus fluminis</name>
    <dbReference type="NCBI Taxonomy" id="511487"/>
    <lineage>
        <taxon>Bacteria</taxon>
        <taxon>Bacillati</taxon>
        <taxon>Bacillota</taxon>
        <taxon>Bacilli</taxon>
        <taxon>Bacillales</taxon>
        <taxon>Paenibacillaceae</taxon>
        <taxon>Brevibacillus</taxon>
    </lineage>
</organism>
<keyword evidence="3" id="KW-0378">Hydrolase</keyword>
<comment type="similarity">
    <text evidence="1">Belongs to the carbon-nitrogen hydrolase superfamily. NIT1/NIT2 family.</text>
</comment>
<dbReference type="Pfam" id="PF00795">
    <property type="entry name" value="CN_hydrolase"/>
    <property type="match status" value="1"/>
</dbReference>
<dbReference type="InterPro" id="IPR036526">
    <property type="entry name" value="C-N_Hydrolase_sf"/>
</dbReference>
<dbReference type="SUPFAM" id="SSF56317">
    <property type="entry name" value="Carbon-nitrogen hydrolase"/>
    <property type="match status" value="1"/>
</dbReference>
<dbReference type="Proteomes" id="UP000271031">
    <property type="component" value="Unassembled WGS sequence"/>
</dbReference>
<evidence type="ECO:0000313" key="3">
    <source>
        <dbReference type="EMBL" id="RNB79573.1"/>
    </source>
</evidence>
<name>A0A3M8CV61_9BACL</name>
<gene>
    <name evidence="3" type="ORF">EDM56_29050</name>
</gene>
<sequence length="268" mass="30291">MMSTLTLALAQLRVTPGDKESNLERALETIHSCIDKEVDYVLFPEQFLTGYFVDNRIRELAEPVDGPSIHTISQAAKKAGIGVIFGFPEREGERIYNSAAFIEKTGECLGVYRKTHLFGPEVEVFTQGEACPIFPIAQGNIGLMMTFDMAFPEVSRLYALQGAHVVMVLNAHIVPYQPYQEIFLRARALENQFFIAAVNKVGLEKNTLFFGESTIVSPDGVHLYKAGNDEEIGVITIDLGDVRAFRETKPMKYMEKRRQEFYQRFSQF</sequence>
<evidence type="ECO:0000256" key="1">
    <source>
        <dbReference type="ARBA" id="ARBA00010613"/>
    </source>
</evidence>
<dbReference type="EMBL" id="RHHQ01000028">
    <property type="protein sequence ID" value="RNB79573.1"/>
    <property type="molecule type" value="Genomic_DNA"/>
</dbReference>
<dbReference type="InterPro" id="IPR003010">
    <property type="entry name" value="C-N_Hydrolase"/>
</dbReference>
<dbReference type="OrthoDB" id="9811121at2"/>
<dbReference type="CDD" id="cd07197">
    <property type="entry name" value="nitrilase"/>
    <property type="match status" value="1"/>
</dbReference>
<protein>
    <submittedName>
        <fullName evidence="3">Carbon-nitrogen hydrolase family protein</fullName>
    </submittedName>
</protein>
<dbReference type="PANTHER" id="PTHR23088">
    <property type="entry name" value="NITRILASE-RELATED"/>
    <property type="match status" value="1"/>
</dbReference>
<reference evidence="3 4" key="1">
    <citation type="submission" date="2018-10" db="EMBL/GenBank/DDBJ databases">
        <title>Phylogenomics of Brevibacillus.</title>
        <authorList>
            <person name="Dunlap C."/>
        </authorList>
    </citation>
    <scope>NUCLEOTIDE SEQUENCE [LARGE SCALE GENOMIC DNA]</scope>
    <source>
        <strain evidence="3 4">JCM 15716</strain>
    </source>
</reference>
<keyword evidence="4" id="KW-1185">Reference proteome</keyword>
<dbReference type="AlphaFoldDB" id="A0A3M8CV61"/>
<accession>A0A3M8CV61</accession>
<dbReference type="PANTHER" id="PTHR23088:SF27">
    <property type="entry name" value="DEAMINATED GLUTATHIONE AMIDASE"/>
    <property type="match status" value="1"/>
</dbReference>
<feature type="domain" description="CN hydrolase" evidence="2">
    <location>
        <begin position="5"/>
        <end position="239"/>
    </location>
</feature>
<dbReference type="GO" id="GO:0016787">
    <property type="term" value="F:hydrolase activity"/>
    <property type="evidence" value="ECO:0007669"/>
    <property type="project" value="UniProtKB-KW"/>
</dbReference>
<dbReference type="PROSITE" id="PS50263">
    <property type="entry name" value="CN_HYDROLASE"/>
    <property type="match status" value="1"/>
</dbReference>
<proteinExistence type="inferred from homology"/>
<comment type="caution">
    <text evidence="3">The sequence shown here is derived from an EMBL/GenBank/DDBJ whole genome shotgun (WGS) entry which is preliminary data.</text>
</comment>
<evidence type="ECO:0000259" key="2">
    <source>
        <dbReference type="PROSITE" id="PS50263"/>
    </source>
</evidence>